<dbReference type="GO" id="GO:0008168">
    <property type="term" value="F:methyltransferase activity"/>
    <property type="evidence" value="ECO:0007669"/>
    <property type="project" value="UniProtKB-UniRule"/>
</dbReference>
<keyword evidence="3" id="KW-0808">Transferase</keyword>
<name>A0A9X1RI62_9BRAD</name>
<evidence type="ECO:0000256" key="2">
    <source>
        <dbReference type="ARBA" id="ARBA00022603"/>
    </source>
</evidence>
<evidence type="ECO:0000313" key="5">
    <source>
        <dbReference type="EMBL" id="MCG2631074.1"/>
    </source>
</evidence>
<sequence length="279" mass="30766">MQDGQPSQTARGAAAYRAIHQQLEGGAIFKDPLASRILGIETAAALDEIAADDSLRPWRLFIAARSRFSEDAMRDRIACGVGQVVVLGAGLDTFSLRNPYGHLGVRAFEVDYPATQMWKRDLIRTAGLAEPPSLVFAPVNFERESLAEGLTRAGFKTDEPAFFQWLGVVPYLTKDAIASTLKFISAVRQAAVVFDYAEPFQNYPADRRPSVMAMAERAAARGEPWLSFFDPVELLQLLRGEGFNAIEDLGLPEIADRFYGVLRRDIVLGPGPHIVRAER</sequence>
<gene>
    <name evidence="5" type="ORF">L6654_31040</name>
</gene>
<keyword evidence="2 4" id="KW-0489">Methyltransferase</keyword>
<evidence type="ECO:0000256" key="1">
    <source>
        <dbReference type="ARBA" id="ARBA00008138"/>
    </source>
</evidence>
<dbReference type="PANTHER" id="PTHR43619">
    <property type="entry name" value="S-ADENOSYL-L-METHIONINE-DEPENDENT METHYLTRANSFERASE YKTD-RELATED"/>
    <property type="match status" value="1"/>
</dbReference>
<dbReference type="NCBIfam" id="TIGR00027">
    <property type="entry name" value="mthyl_TIGR00027"/>
    <property type="match status" value="1"/>
</dbReference>
<dbReference type="Pfam" id="PF04072">
    <property type="entry name" value="LCM"/>
    <property type="match status" value="1"/>
</dbReference>
<dbReference type="PANTHER" id="PTHR43619:SF2">
    <property type="entry name" value="S-ADENOSYL-L-METHIONINE-DEPENDENT METHYLTRANSFERASES SUPERFAMILY PROTEIN"/>
    <property type="match status" value="1"/>
</dbReference>
<dbReference type="RefSeq" id="WP_237891590.1">
    <property type="nucleotide sequence ID" value="NZ_JAKLTY010000025.1"/>
</dbReference>
<dbReference type="Proteomes" id="UP001139054">
    <property type="component" value="Unassembled WGS sequence"/>
</dbReference>
<reference evidence="5" key="1">
    <citation type="submission" date="2022-01" db="EMBL/GenBank/DDBJ databases">
        <title>Genome sequnece data of strain Bradyrhizobium sp. nov.</title>
        <authorList>
            <person name="Zhang J."/>
        </authorList>
    </citation>
    <scope>NUCLEOTIDE SEQUENCE</scope>
    <source>
        <strain evidence="5">WYCCWR 13023</strain>
    </source>
</reference>
<evidence type="ECO:0000256" key="4">
    <source>
        <dbReference type="RuleBase" id="RU362030"/>
    </source>
</evidence>
<dbReference type="SUPFAM" id="SSF53335">
    <property type="entry name" value="S-adenosyl-L-methionine-dependent methyltransferases"/>
    <property type="match status" value="1"/>
</dbReference>
<dbReference type="GO" id="GO:0032259">
    <property type="term" value="P:methylation"/>
    <property type="evidence" value="ECO:0007669"/>
    <property type="project" value="UniProtKB-KW"/>
</dbReference>
<comment type="function">
    <text evidence="4">Exhibits S-adenosyl-L-methionine-dependent methyltransferase activity.</text>
</comment>
<protein>
    <recommendedName>
        <fullName evidence="4">S-adenosyl-L-methionine-dependent methyltransferase</fullName>
        <ecNumber evidence="4">2.1.1.-</ecNumber>
    </recommendedName>
</protein>
<dbReference type="EMBL" id="JAKLTY010000025">
    <property type="protein sequence ID" value="MCG2631074.1"/>
    <property type="molecule type" value="Genomic_DNA"/>
</dbReference>
<keyword evidence="4" id="KW-0949">S-adenosyl-L-methionine</keyword>
<dbReference type="InterPro" id="IPR011610">
    <property type="entry name" value="SAM_mthyl_Trfase_ML2640-like"/>
</dbReference>
<comment type="caution">
    <text evidence="5">The sequence shown here is derived from an EMBL/GenBank/DDBJ whole genome shotgun (WGS) entry which is preliminary data.</text>
</comment>
<comment type="similarity">
    <text evidence="1 4">Belongs to the UPF0677 family.</text>
</comment>
<accession>A0A9X1RI62</accession>
<organism evidence="5 6">
    <name type="scientific">Bradyrhizobium zhengyangense</name>
    <dbReference type="NCBI Taxonomy" id="2911009"/>
    <lineage>
        <taxon>Bacteria</taxon>
        <taxon>Pseudomonadati</taxon>
        <taxon>Pseudomonadota</taxon>
        <taxon>Alphaproteobacteria</taxon>
        <taxon>Hyphomicrobiales</taxon>
        <taxon>Nitrobacteraceae</taxon>
        <taxon>Bradyrhizobium</taxon>
    </lineage>
</organism>
<dbReference type="AlphaFoldDB" id="A0A9X1RI62"/>
<dbReference type="EC" id="2.1.1.-" evidence="4"/>
<proteinExistence type="inferred from homology"/>
<evidence type="ECO:0000256" key="3">
    <source>
        <dbReference type="ARBA" id="ARBA00022679"/>
    </source>
</evidence>
<dbReference type="Gene3D" id="3.40.50.150">
    <property type="entry name" value="Vaccinia Virus protein VP39"/>
    <property type="match status" value="1"/>
</dbReference>
<evidence type="ECO:0000313" key="6">
    <source>
        <dbReference type="Proteomes" id="UP001139054"/>
    </source>
</evidence>
<dbReference type="InterPro" id="IPR029063">
    <property type="entry name" value="SAM-dependent_MTases_sf"/>
</dbReference>
<dbReference type="InterPro" id="IPR007213">
    <property type="entry name" value="Ppm1/Ppm2/Tcmp"/>
</dbReference>